<sequence>MCFSQNEEVVETEVDSKYKEDQFYFGVTYNLLGSRPTDVKQSGFSTGFHLGFIKDMPINAARNKAIGLGIGLSANSYNQIFLFKKMMEV</sequence>
<accession>A0A090WRF4</accession>
<dbReference type="EMBL" id="BBNU01000004">
    <property type="protein sequence ID" value="GAL78818.1"/>
    <property type="molecule type" value="Genomic_DNA"/>
</dbReference>
<comment type="caution">
    <text evidence="1">The sequence shown here is derived from an EMBL/GenBank/DDBJ whole genome shotgun (WGS) entry which is preliminary data.</text>
</comment>
<evidence type="ECO:0000313" key="2">
    <source>
        <dbReference type="Proteomes" id="UP000029643"/>
    </source>
</evidence>
<dbReference type="Proteomes" id="UP000029643">
    <property type="component" value="Unassembled WGS sequence"/>
</dbReference>
<evidence type="ECO:0000313" key="1">
    <source>
        <dbReference type="EMBL" id="GAL78818.1"/>
    </source>
</evidence>
<reference evidence="1 2" key="1">
    <citation type="journal article" date="2014" name="Genome Announc.">
        <title>Draft Genome Sequences of Marine Flavobacterium Algibacter lectus Strains SS8 and NR4.</title>
        <authorList>
            <person name="Takatani N."/>
            <person name="Nakanishi M."/>
            <person name="Meirelles P."/>
            <person name="Mino S."/>
            <person name="Suda W."/>
            <person name="Oshima K."/>
            <person name="Hattori M."/>
            <person name="Ohkuma M."/>
            <person name="Hosokawa M."/>
            <person name="Miyashita K."/>
            <person name="Thompson F.L."/>
            <person name="Niwa A."/>
            <person name="Sawabe T."/>
            <person name="Sawabe T."/>
        </authorList>
    </citation>
    <scope>NUCLEOTIDE SEQUENCE [LARGE SCALE GENOMIC DNA]</scope>
    <source>
        <strain evidence="2">JCM19274</strain>
    </source>
</reference>
<dbReference type="STRING" id="221126.SAMN04489722_103423"/>
<dbReference type="AlphaFoldDB" id="A0A090WRF4"/>
<proteinExistence type="predicted"/>
<name>A0A090WRF4_9FLAO</name>
<protein>
    <recommendedName>
        <fullName evidence="3">Outer membrane protein</fullName>
    </recommendedName>
</protein>
<organism evidence="1 2">
    <name type="scientific">Algibacter lectus</name>
    <dbReference type="NCBI Taxonomy" id="221126"/>
    <lineage>
        <taxon>Bacteria</taxon>
        <taxon>Pseudomonadati</taxon>
        <taxon>Bacteroidota</taxon>
        <taxon>Flavobacteriia</taxon>
        <taxon>Flavobacteriales</taxon>
        <taxon>Flavobacteriaceae</taxon>
        <taxon>Algibacter</taxon>
    </lineage>
</organism>
<evidence type="ECO:0008006" key="3">
    <source>
        <dbReference type="Google" id="ProtNLM"/>
    </source>
</evidence>
<gene>
    <name evidence="1" type="ORF">JCM19274_3376</name>
</gene>